<reference evidence="1" key="1">
    <citation type="journal article" date="2021" name="mSystems">
        <title>Bacteria and Archaea Synergistically Convert Glycine Betaine to Biogenic Methane in the Formosa Cold Seep of the South China Sea.</title>
        <authorList>
            <person name="Li L."/>
            <person name="Zhang W."/>
            <person name="Zhang S."/>
            <person name="Song L."/>
            <person name="Sun Q."/>
            <person name="Zhang H."/>
            <person name="Xiang H."/>
            <person name="Dong X."/>
        </authorList>
    </citation>
    <scope>NUCLEOTIDE SEQUENCE</scope>
    <source>
        <strain evidence="1">ZWT</strain>
    </source>
</reference>
<dbReference type="GO" id="GO:0016791">
    <property type="term" value="F:phosphatase activity"/>
    <property type="evidence" value="ECO:0007669"/>
    <property type="project" value="UniProtKB-ARBA"/>
</dbReference>
<dbReference type="SUPFAM" id="SSF56784">
    <property type="entry name" value="HAD-like"/>
    <property type="match status" value="1"/>
</dbReference>
<dbReference type="SFLD" id="SFLDS00003">
    <property type="entry name" value="Haloacid_Dehalogenase"/>
    <property type="match status" value="1"/>
</dbReference>
<dbReference type="SFLD" id="SFLDG01140">
    <property type="entry name" value="C2.B:_Phosphomannomutase_and_P"/>
    <property type="match status" value="1"/>
</dbReference>
<dbReference type="SFLD" id="SFLDG01144">
    <property type="entry name" value="C2.B.4:_PGP_Like"/>
    <property type="match status" value="1"/>
</dbReference>
<evidence type="ECO:0000313" key="1">
    <source>
        <dbReference type="EMBL" id="MCM1990404.1"/>
    </source>
</evidence>
<dbReference type="PROSITE" id="PS01229">
    <property type="entry name" value="COF_2"/>
    <property type="match status" value="1"/>
</dbReference>
<reference evidence="1" key="2">
    <citation type="submission" date="2021-04" db="EMBL/GenBank/DDBJ databases">
        <authorList>
            <person name="Dong X."/>
        </authorList>
    </citation>
    <scope>NUCLEOTIDE SEQUENCE</scope>
    <source>
        <strain evidence="1">ZWT</strain>
    </source>
</reference>
<dbReference type="GO" id="GO:0005829">
    <property type="term" value="C:cytosol"/>
    <property type="evidence" value="ECO:0007669"/>
    <property type="project" value="TreeGrafter"/>
</dbReference>
<dbReference type="Gene3D" id="3.40.50.1000">
    <property type="entry name" value="HAD superfamily/HAD-like"/>
    <property type="match status" value="1"/>
</dbReference>
<dbReference type="InterPro" id="IPR036412">
    <property type="entry name" value="HAD-like_sf"/>
</dbReference>
<dbReference type="Pfam" id="PF08282">
    <property type="entry name" value="Hydrolase_3"/>
    <property type="match status" value="1"/>
</dbReference>
<name>A0A9J6P1Z0_9CLOT</name>
<sequence length="273" mass="31121">MKYKMICLDMDGTLLTTDKRISEKNKEYLRKIKDKGVIVAVCTGRLLISAKYFANLIGEKVDVIASNGAMVIDKDEKEIYESHLGYENGKYALEIMKKNNIYPHFYSRDTVYTEKMAYSSIFYQKYNESTEDERFKVKFNMVKNWDEILKVNENEIMKTVGMSEDVDLIRKIRSQLSENPNIEVVYSHKKNFEVMKKGVSKGNSIGILAAHYGISRDEIVAFGDSNNDVSMLEYAGLSVAMGNGTEEIKENADFITLSNDENGVAHGIEKIFL</sequence>
<dbReference type="NCBIfam" id="TIGR00099">
    <property type="entry name" value="Cof-subfamily"/>
    <property type="match status" value="1"/>
</dbReference>
<dbReference type="EMBL" id="JAGSOJ010000002">
    <property type="protein sequence ID" value="MCM1990404.1"/>
    <property type="molecule type" value="Genomic_DNA"/>
</dbReference>
<dbReference type="GO" id="GO:0000287">
    <property type="term" value="F:magnesium ion binding"/>
    <property type="evidence" value="ECO:0007669"/>
    <property type="project" value="TreeGrafter"/>
</dbReference>
<dbReference type="InterPro" id="IPR000150">
    <property type="entry name" value="Cof"/>
</dbReference>
<dbReference type="AlphaFoldDB" id="A0A9J6P1Z0"/>
<dbReference type="NCBIfam" id="TIGR01484">
    <property type="entry name" value="HAD-SF-IIB"/>
    <property type="match status" value="1"/>
</dbReference>
<comment type="caution">
    <text evidence="1">The sequence shown here is derived from an EMBL/GenBank/DDBJ whole genome shotgun (WGS) entry which is preliminary data.</text>
</comment>
<proteinExistence type="predicted"/>
<dbReference type="RefSeq" id="WP_250859441.1">
    <property type="nucleotide sequence ID" value="NZ_JAGSOJ010000002.1"/>
</dbReference>
<dbReference type="InterPro" id="IPR006379">
    <property type="entry name" value="HAD-SF_hydro_IIB"/>
</dbReference>
<dbReference type="Gene3D" id="3.30.1240.10">
    <property type="match status" value="1"/>
</dbReference>
<evidence type="ECO:0000313" key="2">
    <source>
        <dbReference type="Proteomes" id="UP001056429"/>
    </source>
</evidence>
<gene>
    <name evidence="1" type="ORF">KDK92_11715</name>
</gene>
<accession>A0A9J6P1Z0</accession>
<dbReference type="InterPro" id="IPR023214">
    <property type="entry name" value="HAD_sf"/>
</dbReference>
<protein>
    <submittedName>
        <fullName evidence="1">HAD family phosphatase</fullName>
    </submittedName>
</protein>
<organism evidence="1 2">
    <name type="scientific">Oceanirhabdus seepicola</name>
    <dbReference type="NCBI Taxonomy" id="2828781"/>
    <lineage>
        <taxon>Bacteria</taxon>
        <taxon>Bacillati</taxon>
        <taxon>Bacillota</taxon>
        <taxon>Clostridia</taxon>
        <taxon>Eubacteriales</taxon>
        <taxon>Clostridiaceae</taxon>
        <taxon>Oceanirhabdus</taxon>
    </lineage>
</organism>
<dbReference type="PANTHER" id="PTHR10000:SF8">
    <property type="entry name" value="HAD SUPERFAMILY HYDROLASE-LIKE, TYPE 3"/>
    <property type="match status" value="1"/>
</dbReference>
<dbReference type="Proteomes" id="UP001056429">
    <property type="component" value="Unassembled WGS sequence"/>
</dbReference>
<dbReference type="CDD" id="cd07516">
    <property type="entry name" value="HAD_Pase"/>
    <property type="match status" value="1"/>
</dbReference>
<dbReference type="PANTHER" id="PTHR10000">
    <property type="entry name" value="PHOSPHOSERINE PHOSPHATASE"/>
    <property type="match status" value="1"/>
</dbReference>
<keyword evidence="2" id="KW-1185">Reference proteome</keyword>